<dbReference type="Proteomes" id="UP000054166">
    <property type="component" value="Unassembled WGS sequence"/>
</dbReference>
<dbReference type="InterPro" id="IPR045194">
    <property type="entry name" value="MGRN1/RNF157-like"/>
</dbReference>
<dbReference type="InterPro" id="IPR001841">
    <property type="entry name" value="Znf_RING"/>
</dbReference>
<reference evidence="4" key="2">
    <citation type="submission" date="2015-01" db="EMBL/GenBank/DDBJ databases">
        <title>Evolutionary Origins and Diversification of the Mycorrhizal Mutualists.</title>
        <authorList>
            <consortium name="DOE Joint Genome Institute"/>
            <consortium name="Mycorrhizal Genomics Consortium"/>
            <person name="Kohler A."/>
            <person name="Kuo A."/>
            <person name="Nagy L.G."/>
            <person name="Floudas D."/>
            <person name="Copeland A."/>
            <person name="Barry K.W."/>
            <person name="Cichocki N."/>
            <person name="Veneault-Fourrey C."/>
            <person name="LaButti K."/>
            <person name="Lindquist E.A."/>
            <person name="Lipzen A."/>
            <person name="Lundell T."/>
            <person name="Morin E."/>
            <person name="Murat C."/>
            <person name="Riley R."/>
            <person name="Ohm R."/>
            <person name="Sun H."/>
            <person name="Tunlid A."/>
            <person name="Henrissat B."/>
            <person name="Grigoriev I.V."/>
            <person name="Hibbett D.S."/>
            <person name="Martin F."/>
        </authorList>
    </citation>
    <scope>NUCLEOTIDE SEQUENCE [LARGE SCALE GENOMIC DNA]</scope>
    <source>
        <strain evidence="4">F 1598</strain>
    </source>
</reference>
<dbReference type="PANTHER" id="PTHR22996">
    <property type="entry name" value="MAHOGUNIN"/>
    <property type="match status" value="1"/>
</dbReference>
<dbReference type="GO" id="GO:0016567">
    <property type="term" value="P:protein ubiquitination"/>
    <property type="evidence" value="ECO:0007669"/>
    <property type="project" value="TreeGrafter"/>
</dbReference>
<protein>
    <recommendedName>
        <fullName evidence="2">RING-type domain-containing protein</fullName>
    </recommendedName>
</protein>
<feature type="compositionally biased region" description="Low complexity" evidence="1">
    <location>
        <begin position="471"/>
        <end position="508"/>
    </location>
</feature>
<dbReference type="OrthoDB" id="1711136at2759"/>
<dbReference type="Pfam" id="PF13920">
    <property type="entry name" value="zf-C3HC4_3"/>
    <property type="match status" value="1"/>
</dbReference>
<feature type="region of interest" description="Disordered" evidence="1">
    <location>
        <begin position="470"/>
        <end position="513"/>
    </location>
</feature>
<dbReference type="InterPro" id="IPR013083">
    <property type="entry name" value="Znf_RING/FYVE/PHD"/>
</dbReference>
<name>A0A0C3AD11_PILCF</name>
<feature type="compositionally biased region" description="Polar residues" evidence="1">
    <location>
        <begin position="234"/>
        <end position="245"/>
    </location>
</feature>
<dbReference type="SUPFAM" id="SSF57850">
    <property type="entry name" value="RING/U-box"/>
    <property type="match status" value="1"/>
</dbReference>
<feature type="compositionally biased region" description="Low complexity" evidence="1">
    <location>
        <begin position="558"/>
        <end position="571"/>
    </location>
</feature>
<dbReference type="HOGENOM" id="CLU_015598_0_0_1"/>
<reference evidence="3 4" key="1">
    <citation type="submission" date="2014-04" db="EMBL/GenBank/DDBJ databases">
        <authorList>
            <consortium name="DOE Joint Genome Institute"/>
            <person name="Kuo A."/>
            <person name="Tarkka M."/>
            <person name="Buscot F."/>
            <person name="Kohler A."/>
            <person name="Nagy L.G."/>
            <person name="Floudas D."/>
            <person name="Copeland A."/>
            <person name="Barry K.W."/>
            <person name="Cichocki N."/>
            <person name="Veneault-Fourrey C."/>
            <person name="LaButti K."/>
            <person name="Lindquist E.A."/>
            <person name="Lipzen A."/>
            <person name="Lundell T."/>
            <person name="Morin E."/>
            <person name="Murat C."/>
            <person name="Sun H."/>
            <person name="Tunlid A."/>
            <person name="Henrissat B."/>
            <person name="Grigoriev I.V."/>
            <person name="Hibbett D.S."/>
            <person name="Martin F."/>
            <person name="Nordberg H.P."/>
            <person name="Cantor M.N."/>
            <person name="Hua S.X."/>
        </authorList>
    </citation>
    <scope>NUCLEOTIDE SEQUENCE [LARGE SCALE GENOMIC DNA]</scope>
    <source>
        <strain evidence="3 4">F 1598</strain>
    </source>
</reference>
<dbReference type="InParanoid" id="A0A0C3AD11"/>
<dbReference type="GO" id="GO:0005737">
    <property type="term" value="C:cytoplasm"/>
    <property type="evidence" value="ECO:0007669"/>
    <property type="project" value="TreeGrafter"/>
</dbReference>
<keyword evidence="4" id="KW-1185">Reference proteome</keyword>
<feature type="domain" description="RING-type" evidence="2">
    <location>
        <begin position="425"/>
        <end position="524"/>
    </location>
</feature>
<feature type="region of interest" description="Disordered" evidence="1">
    <location>
        <begin position="234"/>
        <end position="254"/>
    </location>
</feature>
<dbReference type="SMART" id="SM00184">
    <property type="entry name" value="RING"/>
    <property type="match status" value="1"/>
</dbReference>
<evidence type="ECO:0000313" key="3">
    <source>
        <dbReference type="EMBL" id="KIM71653.1"/>
    </source>
</evidence>
<dbReference type="EMBL" id="KN833242">
    <property type="protein sequence ID" value="KIM71653.1"/>
    <property type="molecule type" value="Genomic_DNA"/>
</dbReference>
<organism evidence="3 4">
    <name type="scientific">Piloderma croceum (strain F 1598)</name>
    <dbReference type="NCBI Taxonomy" id="765440"/>
    <lineage>
        <taxon>Eukaryota</taxon>
        <taxon>Fungi</taxon>
        <taxon>Dikarya</taxon>
        <taxon>Basidiomycota</taxon>
        <taxon>Agaricomycotina</taxon>
        <taxon>Agaricomycetes</taxon>
        <taxon>Agaricomycetidae</taxon>
        <taxon>Atheliales</taxon>
        <taxon>Atheliaceae</taxon>
        <taxon>Piloderma</taxon>
    </lineage>
</organism>
<proteinExistence type="predicted"/>
<dbReference type="GO" id="GO:0008270">
    <property type="term" value="F:zinc ion binding"/>
    <property type="evidence" value="ECO:0007669"/>
    <property type="project" value="UniProtKB-KW"/>
</dbReference>
<evidence type="ECO:0000256" key="1">
    <source>
        <dbReference type="SAM" id="MobiDB-lite"/>
    </source>
</evidence>
<sequence>MDNISSWYHNQYSTWNRTRRLSAAPYIATAENTTGNRTGAAMMRNPPAQEAVIIDMGDLNDITNKDKKKQDTLFGPNIGVVTSGPAWTEINEKEKQPVVDQLTPEVVKGWIAKSKEASQPTTTLQALVNLKRPTLRLSPLSMAPNDDPTHRDSHDHHGLEFEYDCDALKCGIYVHVLVSPEDNAGSGLTRILVFETVVEGGFGKILKLEEGATLELGRFEKHHAVHAAEDPSVSNAAVNTTTTPGPSDDAPRKSRRFSHFHFRKRDHGREVAGPALAVVDAETATAPTESTKDKGAKDDAEAKEGVRVTIQLVALDAAGQPLSSPNEQGTYLHVVRMGTAPAEGEEDSRPWVVQVVKREATIGPHTFHLHEIYGLSSQSSAPVAPLAPIVPPTSTDDETHTYPPTMTTSPTLPVTAHEDEPSSECLLCLSSAREVVLLPCRHLVACKECAMNMVEFGAGGTIVQPEAEVPTTGANDNAAPGGADGANAQNAGAGTAPAPIPTTATTAPNNRRKRKAKGWFCPVCRQPYTSLLRITTSPPPSKNGKDNRDSTSSDGLEPAAPATAASTTTASRGLASLRPAFLRGVSRGTTTNAPAEQAESVPTLPRDVERNPETTL</sequence>
<feature type="compositionally biased region" description="Basic and acidic residues" evidence="1">
    <location>
        <begin position="606"/>
        <end position="616"/>
    </location>
</feature>
<dbReference type="PANTHER" id="PTHR22996:SF0">
    <property type="entry name" value="RE60872P-RELATED"/>
    <property type="match status" value="1"/>
</dbReference>
<evidence type="ECO:0000313" key="4">
    <source>
        <dbReference type="Proteomes" id="UP000054166"/>
    </source>
</evidence>
<evidence type="ECO:0000259" key="2">
    <source>
        <dbReference type="SMART" id="SM00184"/>
    </source>
</evidence>
<dbReference type="AlphaFoldDB" id="A0A0C3AD11"/>
<accession>A0A0C3AD11</accession>
<feature type="region of interest" description="Disordered" evidence="1">
    <location>
        <begin position="532"/>
        <end position="616"/>
    </location>
</feature>
<dbReference type="Gene3D" id="3.30.40.10">
    <property type="entry name" value="Zinc/RING finger domain, C3HC4 (zinc finger)"/>
    <property type="match status" value="1"/>
</dbReference>
<gene>
    <name evidence="3" type="ORF">PILCRDRAFT_830218</name>
</gene>
<dbReference type="STRING" id="765440.A0A0C3AD11"/>
<dbReference type="GO" id="GO:0061630">
    <property type="term" value="F:ubiquitin protein ligase activity"/>
    <property type="evidence" value="ECO:0007669"/>
    <property type="project" value="UniProtKB-EC"/>
</dbReference>